<evidence type="ECO:0000313" key="1">
    <source>
        <dbReference type="EMBL" id="ERN00521.1"/>
    </source>
</evidence>
<dbReference type="EMBL" id="KI394858">
    <property type="protein sequence ID" value="ERN00521.1"/>
    <property type="molecule type" value="Genomic_DNA"/>
</dbReference>
<dbReference type="AlphaFoldDB" id="W1NYY2"/>
<gene>
    <name evidence="1" type="ORF">AMTR_s00102p00053770</name>
</gene>
<evidence type="ECO:0000313" key="2">
    <source>
        <dbReference type="Proteomes" id="UP000017836"/>
    </source>
</evidence>
<reference evidence="2" key="1">
    <citation type="journal article" date="2013" name="Science">
        <title>The Amborella genome and the evolution of flowering plants.</title>
        <authorList>
            <consortium name="Amborella Genome Project"/>
        </authorList>
    </citation>
    <scope>NUCLEOTIDE SEQUENCE [LARGE SCALE GENOMIC DNA]</scope>
</reference>
<name>W1NYY2_AMBTC</name>
<dbReference type="Proteomes" id="UP000017836">
    <property type="component" value="Unassembled WGS sequence"/>
</dbReference>
<accession>W1NYY2</accession>
<protein>
    <submittedName>
        <fullName evidence="1">Uncharacterized protein</fullName>
    </submittedName>
</protein>
<organism evidence="1 2">
    <name type="scientific">Amborella trichopoda</name>
    <dbReference type="NCBI Taxonomy" id="13333"/>
    <lineage>
        <taxon>Eukaryota</taxon>
        <taxon>Viridiplantae</taxon>
        <taxon>Streptophyta</taxon>
        <taxon>Embryophyta</taxon>
        <taxon>Tracheophyta</taxon>
        <taxon>Spermatophyta</taxon>
        <taxon>Magnoliopsida</taxon>
        <taxon>Amborellales</taxon>
        <taxon>Amborellaceae</taxon>
        <taxon>Amborella</taxon>
    </lineage>
</organism>
<dbReference type="Gramene" id="ERN00521">
    <property type="protein sequence ID" value="ERN00521"/>
    <property type="gene ID" value="AMTR_s00102p00053770"/>
</dbReference>
<dbReference type="HOGENOM" id="CLU_1899043_0_0_1"/>
<keyword evidence="2" id="KW-1185">Reference proteome</keyword>
<sequence length="134" mass="15735">MAKIKSTTAEAYDRIMVQHSNYWANTYFKRCRYNHLISNISESFNQWILQAREKPLIKLLECVRVPCPKNGAALLHRRPKRAYSLLFNPLPDVLKLSEIVYTTVMPPAARQTASRPKNRRMQIEYKEIRPLKCS</sequence>
<proteinExistence type="predicted"/>